<reference evidence="1" key="1">
    <citation type="submission" date="2022-08" db="EMBL/GenBank/DDBJ databases">
        <title>Draft genome sequence of Lysinibacillus sp. strain KH24.</title>
        <authorList>
            <person name="Kanbe H."/>
            <person name="Itoh H."/>
        </authorList>
    </citation>
    <scope>NUCLEOTIDE SEQUENCE</scope>
    <source>
        <strain evidence="1">KH24</strain>
    </source>
</reference>
<sequence>MEITEELKRYYLPYFKKIEDLKKALLFEASALNQKKNFAFIKCATDKYSEASTQYTKEATGIISTNMYEIHFAVLPTGDLVYYTVNKKTKKKGNYH</sequence>
<proteinExistence type="predicted"/>
<name>A0ABQ5NN83_9BACI</name>
<organism evidence="1 2">
    <name type="scientific">Lysinibacillus piscis</name>
    <dbReference type="NCBI Taxonomy" id="2518931"/>
    <lineage>
        <taxon>Bacteria</taxon>
        <taxon>Bacillati</taxon>
        <taxon>Bacillota</taxon>
        <taxon>Bacilli</taxon>
        <taxon>Bacillales</taxon>
        <taxon>Bacillaceae</taxon>
        <taxon>Lysinibacillus</taxon>
    </lineage>
</organism>
<accession>A0ABQ5NN83</accession>
<dbReference type="RefSeq" id="WP_264989673.1">
    <property type="nucleotide sequence ID" value="NZ_BRZA01000004.1"/>
</dbReference>
<evidence type="ECO:0000313" key="2">
    <source>
        <dbReference type="Proteomes" id="UP001065593"/>
    </source>
</evidence>
<dbReference type="EMBL" id="BRZA01000004">
    <property type="protein sequence ID" value="GLC89799.1"/>
    <property type="molecule type" value="Genomic_DNA"/>
</dbReference>
<keyword evidence="2" id="KW-1185">Reference proteome</keyword>
<dbReference type="Proteomes" id="UP001065593">
    <property type="component" value="Unassembled WGS sequence"/>
</dbReference>
<evidence type="ECO:0000313" key="1">
    <source>
        <dbReference type="EMBL" id="GLC89799.1"/>
    </source>
</evidence>
<protein>
    <submittedName>
        <fullName evidence="1">Uncharacterized protein</fullName>
    </submittedName>
</protein>
<gene>
    <name evidence="1" type="ORF">LYSBPC_29260</name>
</gene>
<comment type="caution">
    <text evidence="1">The sequence shown here is derived from an EMBL/GenBank/DDBJ whole genome shotgun (WGS) entry which is preliminary data.</text>
</comment>